<organism evidence="1">
    <name type="scientific">uncultured Caudovirales phage</name>
    <dbReference type="NCBI Taxonomy" id="2100421"/>
    <lineage>
        <taxon>Viruses</taxon>
        <taxon>Duplodnaviria</taxon>
        <taxon>Heunggongvirae</taxon>
        <taxon>Uroviricota</taxon>
        <taxon>Caudoviricetes</taxon>
        <taxon>Peduoviridae</taxon>
        <taxon>Maltschvirus</taxon>
        <taxon>Maltschvirus maltsch</taxon>
    </lineage>
</organism>
<sequence>MKDLRDTADAETNGIQQPHRTEGCELDKALIEHFSETLALPAEATQFLMDVWSCIQLFDDVADGDKVERADLDKVIWITLVGLHANPFFEAKKAALLPVLSVAILKWQASDKAERMGQADARSYVWRAGYYDLVLLTVQLCHGVEVATAFSHVVMQMYGETLGEYLKEFGNA</sequence>
<evidence type="ECO:0000313" key="1">
    <source>
        <dbReference type="EMBL" id="CAB4166439.1"/>
    </source>
</evidence>
<reference evidence="1" key="1">
    <citation type="submission" date="2020-04" db="EMBL/GenBank/DDBJ databases">
        <authorList>
            <person name="Chiriac C."/>
            <person name="Salcher M."/>
            <person name="Ghai R."/>
            <person name="Kavagutti S V."/>
        </authorList>
    </citation>
    <scope>NUCLEOTIDE SEQUENCE</scope>
</reference>
<protein>
    <submittedName>
        <fullName evidence="1">Uncharacterized protein</fullName>
    </submittedName>
</protein>
<gene>
    <name evidence="1" type="ORF">UFOVP845_30</name>
</gene>
<proteinExistence type="predicted"/>
<accession>A0A6J5P3N7</accession>
<dbReference type="EMBL" id="LR796781">
    <property type="protein sequence ID" value="CAB4166439.1"/>
    <property type="molecule type" value="Genomic_DNA"/>
</dbReference>
<name>A0A6J5P3N7_9CAUD</name>